<proteinExistence type="predicted"/>
<organism evidence="1 2">
    <name type="scientific">Bradyrhizobium ontarionense</name>
    <dbReference type="NCBI Taxonomy" id="2898149"/>
    <lineage>
        <taxon>Bacteria</taxon>
        <taxon>Pseudomonadati</taxon>
        <taxon>Pseudomonadota</taxon>
        <taxon>Alphaproteobacteria</taxon>
        <taxon>Hyphomicrobiales</taxon>
        <taxon>Nitrobacteraceae</taxon>
        <taxon>Bradyrhizobium</taxon>
    </lineage>
</organism>
<sequence>MSVIVFSARARQTLLSRIGSTTSALATIDEDAARRQALSARRLIAKSELPLASHAYESLLVLLR</sequence>
<protein>
    <submittedName>
        <fullName evidence="1">Uncharacterized protein</fullName>
    </submittedName>
</protein>
<gene>
    <name evidence="1" type="ORF">LQG66_07265</name>
</gene>
<accession>A0ABY3RF61</accession>
<dbReference type="RefSeq" id="WP_231324875.1">
    <property type="nucleotide sequence ID" value="NZ_CP088156.1"/>
</dbReference>
<keyword evidence="2" id="KW-1185">Reference proteome</keyword>
<dbReference type="Proteomes" id="UP001431010">
    <property type="component" value="Chromosome"/>
</dbReference>
<name>A0ABY3RF61_9BRAD</name>
<dbReference type="EMBL" id="CP088156">
    <property type="protein sequence ID" value="UFZ06095.1"/>
    <property type="molecule type" value="Genomic_DNA"/>
</dbReference>
<evidence type="ECO:0000313" key="1">
    <source>
        <dbReference type="EMBL" id="UFZ06095.1"/>
    </source>
</evidence>
<reference evidence="1" key="1">
    <citation type="journal article" date="2024" name="Antonie Van Leeuwenhoek">
        <title>Bradyrhizobium ontarionense sp. nov., a novel bacterial symbiont isolated from Aeschynomene indica (Indian jointvetch), harbours photosynthesis, nitrogen fixation and nitrous oxide (N2O) reductase genes.</title>
        <authorList>
            <person name="Bromfield E.S.P."/>
            <person name="Cloutier S."/>
        </authorList>
    </citation>
    <scope>NUCLEOTIDE SEQUENCE</scope>
    <source>
        <strain evidence="1">A19</strain>
    </source>
</reference>
<evidence type="ECO:0000313" key="2">
    <source>
        <dbReference type="Proteomes" id="UP001431010"/>
    </source>
</evidence>